<sequence>MDIAVAGSGLAGLSCAIGLGRDANVVVYERLPVIGGEHWDDPAHRDLRLRAERLGVGFAPGTQVVRWEGDRLLAVGQSGGVPAAGVLVVATGHRPRTRAELGVNGARTGGVLPATVALHLLERRVRLGHDVVILGGGHWARDVAAGVIKAGTCTVIGSSLTEFPRSAQILPEAQVIRTIGTPRIRFVELSDGHRTWTLACDSLVLADGHIPYRNIDGAVLDRPDVVFAQGGDERDWDAIEAGAQAATRALDRRPSHRHVPTTLRIGHPS</sequence>
<protein>
    <submittedName>
        <fullName evidence="1">Uncharacterized protein</fullName>
    </submittedName>
</protein>
<dbReference type="Proteomes" id="UP000334990">
    <property type="component" value="Unassembled WGS sequence"/>
</dbReference>
<comment type="caution">
    <text evidence="1">The sequence shown here is derived from an EMBL/GenBank/DDBJ whole genome shotgun (WGS) entry which is preliminary data.</text>
</comment>
<evidence type="ECO:0000313" key="2">
    <source>
        <dbReference type="Proteomes" id="UP000334990"/>
    </source>
</evidence>
<dbReference type="PRINTS" id="PR00419">
    <property type="entry name" value="ADXRDTASE"/>
</dbReference>
<dbReference type="SUPFAM" id="SSF51905">
    <property type="entry name" value="FAD/NAD(P)-binding domain"/>
    <property type="match status" value="1"/>
</dbReference>
<evidence type="ECO:0000313" key="1">
    <source>
        <dbReference type="EMBL" id="GES00743.1"/>
    </source>
</evidence>
<keyword evidence="2" id="KW-1185">Reference proteome</keyword>
<reference evidence="1 2" key="1">
    <citation type="submission" date="2019-10" db="EMBL/GenBank/DDBJ databases">
        <title>Whole genome shotgun sequence of Acrocarpospora corrugata NBRC 13972.</title>
        <authorList>
            <person name="Ichikawa N."/>
            <person name="Kimura A."/>
            <person name="Kitahashi Y."/>
            <person name="Komaki H."/>
            <person name="Oguchi A."/>
        </authorList>
    </citation>
    <scope>NUCLEOTIDE SEQUENCE [LARGE SCALE GENOMIC DNA]</scope>
    <source>
        <strain evidence="1 2">NBRC 13972</strain>
    </source>
</reference>
<name>A0A5M3W0D4_9ACTN</name>
<dbReference type="EMBL" id="BLAD01000046">
    <property type="protein sequence ID" value="GES00743.1"/>
    <property type="molecule type" value="Genomic_DNA"/>
</dbReference>
<dbReference type="AlphaFoldDB" id="A0A5M3W0D4"/>
<dbReference type="RefSeq" id="WP_155337060.1">
    <property type="nucleotide sequence ID" value="NZ_BAAABN010000098.1"/>
</dbReference>
<accession>A0A5M3W0D4</accession>
<organism evidence="1 2">
    <name type="scientific">Acrocarpospora corrugata</name>
    <dbReference type="NCBI Taxonomy" id="35763"/>
    <lineage>
        <taxon>Bacteria</taxon>
        <taxon>Bacillati</taxon>
        <taxon>Actinomycetota</taxon>
        <taxon>Actinomycetes</taxon>
        <taxon>Streptosporangiales</taxon>
        <taxon>Streptosporangiaceae</taxon>
        <taxon>Acrocarpospora</taxon>
    </lineage>
</organism>
<dbReference type="InterPro" id="IPR036188">
    <property type="entry name" value="FAD/NAD-bd_sf"/>
</dbReference>
<gene>
    <name evidence="1" type="ORF">Acor_28070</name>
</gene>
<dbReference type="Pfam" id="PF13450">
    <property type="entry name" value="NAD_binding_8"/>
    <property type="match status" value="1"/>
</dbReference>
<proteinExistence type="predicted"/>
<dbReference type="Gene3D" id="3.50.50.60">
    <property type="entry name" value="FAD/NAD(P)-binding domain"/>
    <property type="match status" value="2"/>
</dbReference>
<dbReference type="OrthoDB" id="4636884at2"/>